<sequence length="51" mass="5310">MDVPGYSHKKEMIYGGENASSVGRRGLDAKSRGLEADTDAGKSNLAAVDPS</sequence>
<proteinExistence type="predicted"/>
<feature type="region of interest" description="Disordered" evidence="1">
    <location>
        <begin position="1"/>
        <end position="51"/>
    </location>
</feature>
<gene>
    <name evidence="2" type="ORF">AZE42_05652</name>
</gene>
<accession>A0A1J8RCV0</accession>
<comment type="caution">
    <text evidence="2">The sequence shown here is derived from an EMBL/GenBank/DDBJ whole genome shotgun (WGS) entry which is preliminary data.</text>
</comment>
<protein>
    <submittedName>
        <fullName evidence="2">Uncharacterized protein</fullName>
    </submittedName>
</protein>
<dbReference type="AlphaFoldDB" id="A0A1J8RCV0"/>
<evidence type="ECO:0000313" key="3">
    <source>
        <dbReference type="Proteomes" id="UP000183567"/>
    </source>
</evidence>
<keyword evidence="3" id="KW-1185">Reference proteome</keyword>
<name>A0A1J8RCV0_9AGAM</name>
<organism evidence="2 3">
    <name type="scientific">Rhizopogon vesiculosus</name>
    <dbReference type="NCBI Taxonomy" id="180088"/>
    <lineage>
        <taxon>Eukaryota</taxon>
        <taxon>Fungi</taxon>
        <taxon>Dikarya</taxon>
        <taxon>Basidiomycota</taxon>
        <taxon>Agaricomycotina</taxon>
        <taxon>Agaricomycetes</taxon>
        <taxon>Agaricomycetidae</taxon>
        <taxon>Boletales</taxon>
        <taxon>Suillineae</taxon>
        <taxon>Rhizopogonaceae</taxon>
        <taxon>Rhizopogon</taxon>
    </lineage>
</organism>
<dbReference type="EMBL" id="LVVM01000987">
    <property type="protein sequence ID" value="OJA19594.1"/>
    <property type="molecule type" value="Genomic_DNA"/>
</dbReference>
<feature type="compositionally biased region" description="Basic and acidic residues" evidence="1">
    <location>
        <begin position="25"/>
        <end position="35"/>
    </location>
</feature>
<evidence type="ECO:0000313" key="2">
    <source>
        <dbReference type="EMBL" id="OJA19594.1"/>
    </source>
</evidence>
<dbReference type="Proteomes" id="UP000183567">
    <property type="component" value="Unassembled WGS sequence"/>
</dbReference>
<evidence type="ECO:0000256" key="1">
    <source>
        <dbReference type="SAM" id="MobiDB-lite"/>
    </source>
</evidence>
<reference evidence="2 3" key="1">
    <citation type="submission" date="2016-03" db="EMBL/GenBank/DDBJ databases">
        <title>Comparative genomics of the ectomycorrhizal sister species Rhizopogon vinicolor and Rhizopogon vesiculosus (Basidiomycota: Boletales) reveals a divergence of the mating type B locus.</title>
        <authorList>
            <person name="Mujic A.B."/>
            <person name="Kuo A."/>
            <person name="Tritt A."/>
            <person name="Lipzen A."/>
            <person name="Chen C."/>
            <person name="Johnson J."/>
            <person name="Sharma A."/>
            <person name="Barry K."/>
            <person name="Grigoriev I.V."/>
            <person name="Spatafora J.W."/>
        </authorList>
    </citation>
    <scope>NUCLEOTIDE SEQUENCE [LARGE SCALE GENOMIC DNA]</scope>
    <source>
        <strain evidence="2 3">AM-OR11-056</strain>
    </source>
</reference>